<evidence type="ECO:0000313" key="2">
    <source>
        <dbReference type="Proteomes" id="UP000253772"/>
    </source>
</evidence>
<proteinExistence type="predicted"/>
<organism evidence="1 2">
    <name type="scientific">Cupriavidus metallidurans</name>
    <dbReference type="NCBI Taxonomy" id="119219"/>
    <lineage>
        <taxon>Bacteria</taxon>
        <taxon>Pseudomonadati</taxon>
        <taxon>Pseudomonadota</taxon>
        <taxon>Betaproteobacteria</taxon>
        <taxon>Burkholderiales</taxon>
        <taxon>Burkholderiaceae</taxon>
        <taxon>Cupriavidus</taxon>
    </lineage>
</organism>
<reference evidence="1 2" key="1">
    <citation type="submission" date="2019-03" db="EMBL/GenBank/DDBJ databases">
        <title>Comparative insights into the high quality Complete genome sequence of highly metal resistant Cupriavidus metallidurans strain BS1 isolated from a gold-copper mine.</title>
        <authorList>
            <person name="Mazhar H.S."/>
            <person name="Rensing C."/>
        </authorList>
    </citation>
    <scope>NUCLEOTIDE SEQUENCE [LARGE SCALE GENOMIC DNA]</scope>
    <source>
        <strain evidence="1 2">BS1</strain>
    </source>
</reference>
<dbReference type="AlphaFoldDB" id="A0A132H9M6"/>
<dbReference type="EMBL" id="CP037901">
    <property type="protein sequence ID" value="QBP13386.1"/>
    <property type="molecule type" value="Genomic_DNA"/>
</dbReference>
<accession>A0A132H9M6</accession>
<dbReference type="InterPro" id="IPR008868">
    <property type="entry name" value="TniB"/>
</dbReference>
<dbReference type="SUPFAM" id="SSF52540">
    <property type="entry name" value="P-loop containing nucleoside triphosphate hydrolases"/>
    <property type="match status" value="1"/>
</dbReference>
<dbReference type="Proteomes" id="UP000253772">
    <property type="component" value="Chromosome c2"/>
</dbReference>
<name>A0A132H9M6_9BURK</name>
<dbReference type="OrthoDB" id="8581376at2"/>
<sequence length="321" mass="35496">MKRRDYSEVDAVSRAIDDVIVAYQPFTDVVEAVIRFAESPIQRGLKIVGESRVGKSTVASLVCRELNARAPAGQVWALVIEIPTNPTEKTIVELLLFALGNERADGTEVKLSTQFIKIARECGLKLVLIDEFHHFVEGRAGVTHLARAANSLKRLMNSTKPVSYVVVGLHKLLRITATCEQLRGRLTATRELGALGQAMLDNVADANVRDVSFRNFLNVLRALTRVLPFPNASELYGPELGRRMLSAAQGRLGYIKPLLIGAVELAHQRDERLLSSELLEAVFTRDIWSDGVGSKNPFNPHFKFEDQLDGPGEPFAPDGDW</sequence>
<protein>
    <submittedName>
        <fullName evidence="1">AAA family ATPase</fullName>
    </submittedName>
</protein>
<dbReference type="Gene3D" id="3.40.50.300">
    <property type="entry name" value="P-loop containing nucleotide triphosphate hydrolases"/>
    <property type="match status" value="1"/>
</dbReference>
<dbReference type="RefSeq" id="WP_017513709.1">
    <property type="nucleotide sequence ID" value="NZ_CP026544.1"/>
</dbReference>
<dbReference type="InterPro" id="IPR027417">
    <property type="entry name" value="P-loop_NTPase"/>
</dbReference>
<dbReference type="Pfam" id="PF05621">
    <property type="entry name" value="TniB"/>
    <property type="match status" value="1"/>
</dbReference>
<evidence type="ECO:0000313" key="1">
    <source>
        <dbReference type="EMBL" id="QBP13386.1"/>
    </source>
</evidence>
<gene>
    <name evidence="1" type="ORF">DDF84_027555</name>
</gene>